<dbReference type="OrthoDB" id="7836448at2"/>
<evidence type="ECO:0000313" key="8">
    <source>
        <dbReference type="Proteomes" id="UP000199026"/>
    </source>
</evidence>
<name>A0A1H3HWI7_9RHOB</name>
<gene>
    <name evidence="7" type="ORF">SAMN05444486_101667</name>
</gene>
<dbReference type="GO" id="GO:0004252">
    <property type="term" value="F:serine-type endopeptidase activity"/>
    <property type="evidence" value="ECO:0007669"/>
    <property type="project" value="InterPro"/>
</dbReference>
<dbReference type="Gene3D" id="1.20.1540.10">
    <property type="entry name" value="Rhomboid-like"/>
    <property type="match status" value="1"/>
</dbReference>
<dbReference type="EMBL" id="FNPR01000001">
    <property type="protein sequence ID" value="SDY19089.1"/>
    <property type="molecule type" value="Genomic_DNA"/>
</dbReference>
<dbReference type="Pfam" id="PF01694">
    <property type="entry name" value="Rhomboid"/>
    <property type="match status" value="1"/>
</dbReference>
<feature type="transmembrane region" description="Helical" evidence="5">
    <location>
        <begin position="136"/>
        <end position="157"/>
    </location>
</feature>
<dbReference type="AlphaFoldDB" id="A0A1H3HWI7"/>
<protein>
    <submittedName>
        <fullName evidence="7">Membrane associated serine protease, rhomboid family</fullName>
    </submittedName>
</protein>
<proteinExistence type="predicted"/>
<accession>A0A1H3HWI7</accession>
<evidence type="ECO:0000256" key="2">
    <source>
        <dbReference type="ARBA" id="ARBA00022692"/>
    </source>
</evidence>
<dbReference type="InterPro" id="IPR035952">
    <property type="entry name" value="Rhomboid-like_sf"/>
</dbReference>
<keyword evidence="7" id="KW-0378">Hydrolase</keyword>
<sequence>MSVESPVNDISPVVVVLFAAMVGIEGVFAAAEAGMIGGRMGIGWRVSAIEDYGVFGSLVQLMWERGEWPLEHLIRFVSYPFLHANFTHMIFAAAIMLALGKYVGDRFRWWAVLAVFFAASICGAFVWALTKTDAGLLIGGYPGAYGLIGAFSYILWVQLRSVGQPQIRAFQLIGFLMMIRLVLGLLFGSDGVWIAELTGFVVGFALSFIVSPGGFVRLRAFIRGAGPT</sequence>
<dbReference type="RefSeq" id="WP_089887814.1">
    <property type="nucleotide sequence ID" value="NZ_CALJFH010000007.1"/>
</dbReference>
<dbReference type="Proteomes" id="UP000199026">
    <property type="component" value="Unassembled WGS sequence"/>
</dbReference>
<dbReference type="InterPro" id="IPR022764">
    <property type="entry name" value="Peptidase_S54_rhomboid_dom"/>
</dbReference>
<keyword evidence="4 5" id="KW-0472">Membrane</keyword>
<keyword evidence="2 5" id="KW-0812">Transmembrane</keyword>
<evidence type="ECO:0000256" key="4">
    <source>
        <dbReference type="ARBA" id="ARBA00023136"/>
    </source>
</evidence>
<feature type="domain" description="Peptidase S54 rhomboid" evidence="6">
    <location>
        <begin position="72"/>
        <end position="211"/>
    </location>
</feature>
<dbReference type="SUPFAM" id="SSF144091">
    <property type="entry name" value="Rhomboid-like"/>
    <property type="match status" value="1"/>
</dbReference>
<keyword evidence="3 5" id="KW-1133">Transmembrane helix</keyword>
<feature type="transmembrane region" description="Helical" evidence="5">
    <location>
        <begin position="193"/>
        <end position="216"/>
    </location>
</feature>
<organism evidence="7 8">
    <name type="scientific">Lentibacter algarum</name>
    <dbReference type="NCBI Taxonomy" id="576131"/>
    <lineage>
        <taxon>Bacteria</taxon>
        <taxon>Pseudomonadati</taxon>
        <taxon>Pseudomonadota</taxon>
        <taxon>Alphaproteobacteria</taxon>
        <taxon>Rhodobacterales</taxon>
        <taxon>Roseobacteraceae</taxon>
        <taxon>Lentibacter</taxon>
    </lineage>
</organism>
<reference evidence="7 8" key="1">
    <citation type="submission" date="2016-10" db="EMBL/GenBank/DDBJ databases">
        <authorList>
            <person name="de Groot N.N."/>
        </authorList>
    </citation>
    <scope>NUCLEOTIDE SEQUENCE [LARGE SCALE GENOMIC DNA]</scope>
    <source>
        <strain evidence="7 8">DSM 24677</strain>
    </source>
</reference>
<evidence type="ECO:0000259" key="6">
    <source>
        <dbReference type="Pfam" id="PF01694"/>
    </source>
</evidence>
<feature type="transmembrane region" description="Helical" evidence="5">
    <location>
        <begin position="83"/>
        <end position="103"/>
    </location>
</feature>
<feature type="transmembrane region" description="Helical" evidence="5">
    <location>
        <begin position="12"/>
        <end position="30"/>
    </location>
</feature>
<evidence type="ECO:0000313" key="7">
    <source>
        <dbReference type="EMBL" id="SDY19089.1"/>
    </source>
</evidence>
<evidence type="ECO:0000256" key="3">
    <source>
        <dbReference type="ARBA" id="ARBA00022989"/>
    </source>
</evidence>
<dbReference type="GO" id="GO:0016020">
    <property type="term" value="C:membrane"/>
    <property type="evidence" value="ECO:0007669"/>
    <property type="project" value="UniProtKB-SubCell"/>
</dbReference>
<feature type="transmembrane region" description="Helical" evidence="5">
    <location>
        <begin position="169"/>
        <end position="187"/>
    </location>
</feature>
<evidence type="ECO:0000256" key="1">
    <source>
        <dbReference type="ARBA" id="ARBA00004141"/>
    </source>
</evidence>
<keyword evidence="7" id="KW-0645">Protease</keyword>
<feature type="transmembrane region" description="Helical" evidence="5">
    <location>
        <begin position="110"/>
        <end position="130"/>
    </location>
</feature>
<evidence type="ECO:0000256" key="5">
    <source>
        <dbReference type="SAM" id="Phobius"/>
    </source>
</evidence>
<dbReference type="STRING" id="576131.SAMN05444486_101667"/>
<comment type="subcellular location">
    <subcellularLocation>
        <location evidence="1">Membrane</location>
        <topology evidence="1">Multi-pass membrane protein</topology>
    </subcellularLocation>
</comment>
<feature type="transmembrane region" description="Helical" evidence="5">
    <location>
        <begin position="42"/>
        <end position="63"/>
    </location>
</feature>
<dbReference type="GO" id="GO:0006508">
    <property type="term" value="P:proteolysis"/>
    <property type="evidence" value="ECO:0007669"/>
    <property type="project" value="UniProtKB-KW"/>
</dbReference>
<keyword evidence="8" id="KW-1185">Reference proteome</keyword>
<dbReference type="GeneID" id="78123464"/>